<dbReference type="SMART" id="SM00823">
    <property type="entry name" value="PKS_PP"/>
    <property type="match status" value="2"/>
</dbReference>
<dbReference type="InterPro" id="IPR006162">
    <property type="entry name" value="Ppantetheine_attach_site"/>
</dbReference>
<dbReference type="Gene3D" id="3.40.50.720">
    <property type="entry name" value="NAD(P)-binding Rossmann-like Domain"/>
    <property type="match status" value="2"/>
</dbReference>
<name>A0ABY4Q8E3_9ACTN</name>
<evidence type="ECO:0000313" key="14">
    <source>
        <dbReference type="Proteomes" id="UP000829992"/>
    </source>
</evidence>
<feature type="domain" description="PKS/mFAS DH" evidence="12">
    <location>
        <begin position="2688"/>
        <end position="2984"/>
    </location>
</feature>
<dbReference type="InterPro" id="IPR042104">
    <property type="entry name" value="PKS_dehydratase_sf"/>
</dbReference>
<evidence type="ECO:0000259" key="12">
    <source>
        <dbReference type="PROSITE" id="PS52019"/>
    </source>
</evidence>
<evidence type="ECO:0000256" key="3">
    <source>
        <dbReference type="ARBA" id="ARBA00022553"/>
    </source>
</evidence>
<geneLocation type="plasmid" evidence="13 14">
    <name>p1</name>
</geneLocation>
<evidence type="ECO:0000256" key="8">
    <source>
        <dbReference type="PROSITE-ProRule" id="PRU01363"/>
    </source>
</evidence>
<dbReference type="InterPro" id="IPR014043">
    <property type="entry name" value="Acyl_transferase_dom"/>
</dbReference>
<dbReference type="PROSITE" id="PS50075">
    <property type="entry name" value="CARRIER"/>
    <property type="match status" value="2"/>
</dbReference>
<dbReference type="SUPFAM" id="SSF47336">
    <property type="entry name" value="ACP-like"/>
    <property type="match status" value="2"/>
</dbReference>
<dbReference type="PANTHER" id="PTHR43775">
    <property type="entry name" value="FATTY ACID SYNTHASE"/>
    <property type="match status" value="1"/>
</dbReference>
<organism evidence="13 14">
    <name type="scientific">Streptomyces durmitorensis</name>
    <dbReference type="NCBI Taxonomy" id="319947"/>
    <lineage>
        <taxon>Bacteria</taxon>
        <taxon>Bacillati</taxon>
        <taxon>Actinomycetota</taxon>
        <taxon>Actinomycetes</taxon>
        <taxon>Kitasatosporales</taxon>
        <taxon>Streptomycetaceae</taxon>
        <taxon>Streptomyces</taxon>
    </lineage>
</organism>
<dbReference type="SUPFAM" id="SSF51735">
    <property type="entry name" value="NAD(P)-binding Rossmann-fold domains"/>
    <property type="match status" value="4"/>
</dbReference>
<sequence length="3632" mass="382688">MSTPPSDRMEAALPAIRLLQKRAADLEAQRTEPIAVVSMACRLPGGIGTPEAFWDLLSRGGDAVGGLPKRWESLGLYDPDPQSPGKSYAREGGFIEDIEGFDAEFFGISPREAQSMDPQQRIVLETAWEALERSGTRPSTLNESRTGVYLGTMGSDYDALTHYDLDALDGYMSSGNASSVLSGRVSYALGLQGPAVTVDTACSSSLVALHLAVSALRTRECGLALAGGVTVMSTPATFVEFSRLKGLSADGRCRSFSADANGVGWAEGAGIVVLKRLSDAERDGDRVLAVIRGSAVNQDGRSQGLTAPNGPSQQRVVQDALAAARLSPDDIDVIEAHGTGTSLGDPIEAGALAEVFGPTRTAERPLLLGSSKSNIGHAQAAAGVIGVIKTVLALQHDTLPKTLHADRPSPHIEWEDSGLELLQDARPWERGERARRAGISSFGLSGTNAHVVIEEAPAVEVAEAVEVPEVVEGPGLALPVVVSGRSEAALREQAGRWADWLESHGEVPLADVAATAALHRTHFDARAAVLAESVEQAAETLRLVAAGQADERAVTGTAGLGGKTVFVYPGQGSQWTGMGRDLLAQSQVFADTVDACDAALRPFTGWSVREVLTGEGGDHPPLDRVDVIQPALFAMGIALSALWRSRGVEPDAVIGHSQGEVVAAVVAGALTLEQGAQIVAQRSQAVRTCSGQGGMALIERPQAEVEEFIAPYGEALSIAAVNTATSTVVSGEAAALDQLVAELQGRDVYARKVNVDYASHHAQMDPLLPDLAAGFTNITPTRTDTAFYSTVTGELTEGTDLDGGYWCRNLRKTVRFDQALTRLLDDHHTTYIEISAHPVLSMPLTNAAAEHDGIVIGTLTRNHGSLAQLLRNLSLLHVQGHPTPWDQILPTPTGQVLLPTYAFQHEHFWLDPTHTPQDTTSLGLHASAHPWLGAATALANGEGHLLTGRLSPAQHPWLTDHTVYNTPLLPGTGLLDLAFAAAREVGAAGVGELTLTEPLVVRDAVRIQVVVGPELDGRRSLAVYSQSEDSLGGVWRRHATGDLVAVSPDDGSGSDALTQWPVAGAERVELDGYYDRFETQGLGYGPAFRGLRELWRDGDRAFGLVRLPEEAGPGEFGVHPALLDAALHVIAALRDGDDSVVLPFEWSGAELLAGGGTELRVEVELDRAASVARIRAVDTAGHPVLSVRELRLREVTSDQIRVAERVEHLYRVAFEPLRQAGADVATAGDDGADVLDGAVVLGDRSELGAALGLDTAADVDELLAGESVPGLVLVDATRSVAGESGATQVATAALTTLQSLLGEPRLASTALVWVTRRAVGDGVADLAHSPLWGLVRAAANEYSERSLRLVDLDAGVVDAELLEQAVAVEGEPEIVLRDGHILVARLTRTEQPEQPEQPGQPGQLDQPQAPRFDLDGTVLITGGTGELGRQLATHLVREHGIRHLTLTSRRGAEAPGAEELVAALTEAGADTVDLRACDISDHQQTAALIGALERPLTGVFHLAGTLDDGLITAQTPQRLEKVLAPKVDGALHLHTLTADHDLAAFVLFSSAAGIFGTAGQSTYAAANTFLDALAERRHAQGKVATSLSWGLWQQAGIGMTAHLGDTELAEIRRQGIGSLSEAEGLRLLHAALAQPHAHLAPVKLELAELQRSADRGGEVTPRFRGLVRPRLRQAGRAAARPSALRDRLAALSAAQRHQDLTRLVCDEAAIVLGVSDAAGLGPDQVLKDLGIDSVMAVELRRRLSAATDTALPATLAFDYPTPTAIAGLLLDKLDLTNAPQRTATPRRTRRAGADEPIAVVSMSCRLPGGINTPEDYWQLLVSGGDAVGGLPKRWESLGLYDADPEALGKSYAREGGFIDDVEGFDAEFFGITPREAQSMDPQQRIVLETVWEALERSGIRPETLAESRTGVYLGTMGSDYDNPHNHDYEALDGYLGTGNTSSVLSGRVSYTLGLQGPALTVDTACSSSLVATHLGVTALRNGECDTALAGGVTVMSTPALFVEFSRLKGMAADGRCKSFSADADGAGWAEGAGVLVLKRLSDAERDGDRVLAVIRGSAVNQDGRSQGLTAPNGPSQQRVVQDALAAARLSPDDIDAIEAHGTGTSLGDPIEAGALAEVFGPTRTAERPLLLGSSKSNIGHAQAAAGVAGVIKMILALQHGTLPKTLHADEPSSHIEWEDSGLELLQDARPWERGERTRRAGISSFGLSGTNAHLILEEAPAVETTQTVEGPGLALPVVVSGRSEAALREQAGRWADWLESHGEVPLADVAATAALHRTHFDTRAAVLASSADEAVAGLRAVAAGQADERAVTGTAVPGGKTVFVYPGQGSQWTGMGRDLLAQSQVFADTVDACDAALQPFTGWSVREVLVGEGGEHPPLDRVDVIQPALFAMGVALSALWRSRGVEPDAVIGHSQGEVVAAVVAGALTLEQGAQIVAQRSQAVRTCSGQGGMALIERPQAEVEEFIAPYGEALSIAAVNTATSTVISGEAEALDEIVARLTEDGVYARKVNVDYASHHAHMDPLLPGLEVGFTNITPTRTDTAFYSTVTGELTEGTDLDGGYWCRNLRKTVRFDQALTRLLDDHHTTYIEISAHPVLSMPLTNAAAEHDGIVIGTLTRNHGSLAQLLRNLSLLHVQGHPTPWEQILPTTSPTSQVLLPTYPFQHEHFWLESTSRGTNPGSLGLDASAHPWLGAATALANGEGHLLTGRLSPAQHPWLTDHTVYNTPLLPGTGLLELAWTAATETGAARVEELTLAEPLVLPEPGDNNSHIRLQVTVGAAEVDGRRPLSVHSRREDTQEEWTCHATGLLGADAVDAGLQGGGDAGGSGREFAELARWPVAGAEPLDVAAFYERYAAQGVGYGPAFRGVTELWHRQGSAFALVRLPDGLDGSAYGVHPALLDAAVQTLAAARDANAAAGTEPDQVLLPFEWSDAELHRAGASELRVRADWDQDTAEGSVWVVDATGSPLASARLRARAATPDQIRASRPVEHLYRVEFQAAPLPTGAEAPATWVVGSGDRLAQALGAHRVVDLAALAAELENADGHPSRLVLDVTGKVPGDSAQAARQLAADTFEALRLALDDARLETTELVWVTRESVVAVPSDGVPDLAQAPLWGILRVARNEHPERPIRLVDLSADESDTDVLARVLGIEGEPELVVRQGVPYVPRLARVGHGDGGETGAARFDLDGTVLITGGTGELGRQLATHLVREHGIRHLTLTSRRGADAPGAEELVAALTEAGADTVDLRACDISDHQQTAALIGALERPLTGVFHLAGTLDDGLITAQTPQRLEKVLAPKVDGALHLHTLTADHDLAAFVLFSSAAGVLGGAGQSTYAAANTFLDALAEHRHAQGKVATSLSWGLWQQAGIGMTAHLGDAELARMRRQGVTALTTEQALRLLDTTLTTGHPHTVPVKLDLGAVRREAERSGDMPALLRGLVRARQRRAGAAAAPGALRDRLAALPEEERHASVMEVVRREVAVVLGIADGASVGAQQVLKDLGIDSVMAVELRRRLSAETGVSLPATLAFDYPTPTAIAGLLLGKLELGGAGSGASAPRLTKNQIDALVELLRSATPEQLATQGLVASFGDLHTALSKTAAAEPGEPDMDAADVADGSQEDLLEFLDRKFGVGK</sequence>
<dbReference type="PROSITE" id="PS00606">
    <property type="entry name" value="KS3_1"/>
    <property type="match status" value="1"/>
</dbReference>
<dbReference type="Pfam" id="PF00698">
    <property type="entry name" value="Acyl_transf_1"/>
    <property type="match status" value="2"/>
</dbReference>
<feature type="active site" description="Proton acceptor; for dehydratase activity" evidence="8">
    <location>
        <position position="2720"/>
    </location>
</feature>
<dbReference type="PANTHER" id="PTHR43775:SF51">
    <property type="entry name" value="INACTIVE PHENOLPHTHIOCEROL SYNTHESIS POLYKETIDE SYNTHASE TYPE I PKS1-RELATED"/>
    <property type="match status" value="1"/>
</dbReference>
<dbReference type="SUPFAM" id="SSF52151">
    <property type="entry name" value="FabD/lysophospholipase-like"/>
    <property type="match status" value="2"/>
</dbReference>
<feature type="active site" description="Proton donor; for dehydratase activity" evidence="8">
    <location>
        <position position="2900"/>
    </location>
</feature>
<proteinExistence type="predicted"/>
<evidence type="ECO:0000313" key="13">
    <source>
        <dbReference type="EMBL" id="UQT61961.1"/>
    </source>
</evidence>
<dbReference type="InterPro" id="IPR014031">
    <property type="entry name" value="Ketoacyl_synth_C"/>
</dbReference>
<dbReference type="InterPro" id="IPR016036">
    <property type="entry name" value="Malonyl_transacylase_ACP-bd"/>
</dbReference>
<evidence type="ECO:0000256" key="5">
    <source>
        <dbReference type="ARBA" id="ARBA00023194"/>
    </source>
</evidence>
<dbReference type="InterPro" id="IPR057326">
    <property type="entry name" value="KR_dom"/>
</dbReference>
<keyword evidence="14" id="KW-1185">Reference proteome</keyword>
<evidence type="ECO:0000256" key="1">
    <source>
        <dbReference type="ARBA" id="ARBA00004792"/>
    </source>
</evidence>
<dbReference type="InterPro" id="IPR016035">
    <property type="entry name" value="Acyl_Trfase/lysoPLipase"/>
</dbReference>
<dbReference type="CDD" id="cd00833">
    <property type="entry name" value="PKS"/>
    <property type="match status" value="2"/>
</dbReference>
<dbReference type="CDD" id="cd08956">
    <property type="entry name" value="KR_3_FAS_SDR_x"/>
    <property type="match status" value="2"/>
</dbReference>
<dbReference type="InterPro" id="IPR049551">
    <property type="entry name" value="PKS_DH_C"/>
</dbReference>
<evidence type="ECO:0000256" key="6">
    <source>
        <dbReference type="ARBA" id="ARBA00023268"/>
    </source>
</evidence>
<dbReference type="SMART" id="SM00827">
    <property type="entry name" value="PKS_AT"/>
    <property type="match status" value="2"/>
</dbReference>
<feature type="compositionally biased region" description="Low complexity" evidence="9">
    <location>
        <begin position="1392"/>
        <end position="1410"/>
    </location>
</feature>
<protein>
    <submittedName>
        <fullName evidence="13">Type I polyketide synthase</fullName>
    </submittedName>
</protein>
<keyword evidence="13" id="KW-0614">Plasmid</keyword>
<dbReference type="Pfam" id="PF00550">
    <property type="entry name" value="PP-binding"/>
    <property type="match status" value="2"/>
</dbReference>
<dbReference type="InterPro" id="IPR049552">
    <property type="entry name" value="PKS_DH_N"/>
</dbReference>
<dbReference type="Pfam" id="PF00109">
    <property type="entry name" value="ketoacyl-synt"/>
    <property type="match status" value="2"/>
</dbReference>
<evidence type="ECO:0000259" key="10">
    <source>
        <dbReference type="PROSITE" id="PS50075"/>
    </source>
</evidence>
<dbReference type="InterPro" id="IPR020807">
    <property type="entry name" value="PKS_DH"/>
</dbReference>
<feature type="region of interest" description="N-terminal hotdog fold" evidence="8">
    <location>
        <begin position="929"/>
        <end position="1050"/>
    </location>
</feature>
<dbReference type="PROSITE" id="PS52004">
    <property type="entry name" value="KS3_2"/>
    <property type="match status" value="2"/>
</dbReference>
<dbReference type="PROSITE" id="PS00012">
    <property type="entry name" value="PHOSPHOPANTETHEINE"/>
    <property type="match status" value="2"/>
</dbReference>
<dbReference type="InterPro" id="IPR001227">
    <property type="entry name" value="Ac_transferase_dom_sf"/>
</dbReference>
<dbReference type="Pfam" id="PF22621">
    <property type="entry name" value="CurL-like_PKS_C"/>
    <property type="match status" value="1"/>
</dbReference>
<feature type="region of interest" description="C-terminal hotdog fold" evidence="8">
    <location>
        <begin position="2841"/>
        <end position="2984"/>
    </location>
</feature>
<dbReference type="InterPro" id="IPR036291">
    <property type="entry name" value="NAD(P)-bd_dom_sf"/>
</dbReference>
<dbReference type="InterPro" id="IPR014030">
    <property type="entry name" value="Ketoacyl_synth_N"/>
</dbReference>
<dbReference type="Pfam" id="PF21089">
    <property type="entry name" value="PKS_DH_N"/>
    <property type="match status" value="2"/>
</dbReference>
<dbReference type="SUPFAM" id="SSF55048">
    <property type="entry name" value="Probable ACP-binding domain of malonyl-CoA ACP transacylase"/>
    <property type="match status" value="2"/>
</dbReference>
<dbReference type="EMBL" id="CP097290">
    <property type="protein sequence ID" value="UQT61961.1"/>
    <property type="molecule type" value="Genomic_DNA"/>
</dbReference>
<keyword evidence="7" id="KW-0012">Acyltransferase</keyword>
<feature type="domain" description="Carrier" evidence="10">
    <location>
        <begin position="1698"/>
        <end position="1773"/>
    </location>
</feature>
<dbReference type="InterPro" id="IPR020806">
    <property type="entry name" value="PKS_PP-bd"/>
</dbReference>
<feature type="domain" description="Ketosynthase family 3 (KS3)" evidence="11">
    <location>
        <begin position="31"/>
        <end position="455"/>
    </location>
</feature>
<evidence type="ECO:0000256" key="9">
    <source>
        <dbReference type="SAM" id="MobiDB-lite"/>
    </source>
</evidence>
<dbReference type="InterPro" id="IPR013968">
    <property type="entry name" value="PKS_KR"/>
</dbReference>
<dbReference type="SMART" id="SM00825">
    <property type="entry name" value="PKS_KS"/>
    <property type="match status" value="2"/>
</dbReference>
<dbReference type="Pfam" id="PF02801">
    <property type="entry name" value="Ketoacyl-synt_C"/>
    <property type="match status" value="2"/>
</dbReference>
<keyword evidence="4" id="KW-0808">Transferase</keyword>
<evidence type="ECO:0000256" key="4">
    <source>
        <dbReference type="ARBA" id="ARBA00022679"/>
    </source>
</evidence>
<feature type="domain" description="Ketosynthase family 3 (KS3)" evidence="11">
    <location>
        <begin position="1794"/>
        <end position="2218"/>
    </location>
</feature>
<feature type="region of interest" description="Disordered" evidence="9">
    <location>
        <begin position="1390"/>
        <end position="1410"/>
    </location>
</feature>
<feature type="domain" description="Carrier" evidence="10">
    <location>
        <begin position="3469"/>
        <end position="3544"/>
    </location>
</feature>
<dbReference type="Gene3D" id="1.10.1200.10">
    <property type="entry name" value="ACP-like"/>
    <property type="match status" value="2"/>
</dbReference>
<feature type="region of interest" description="C-terminal hotdog fold" evidence="8">
    <location>
        <begin position="1065"/>
        <end position="1201"/>
    </location>
</feature>
<keyword evidence="6" id="KW-0511">Multifunctional enzyme</keyword>
<dbReference type="InterPro" id="IPR009081">
    <property type="entry name" value="PP-bd_ACP"/>
</dbReference>
<dbReference type="InterPro" id="IPR036736">
    <property type="entry name" value="ACP-like_sf"/>
</dbReference>
<dbReference type="SMART" id="SM00826">
    <property type="entry name" value="PKS_DH"/>
    <property type="match status" value="2"/>
</dbReference>
<evidence type="ECO:0000259" key="11">
    <source>
        <dbReference type="PROSITE" id="PS52004"/>
    </source>
</evidence>
<dbReference type="Proteomes" id="UP000829992">
    <property type="component" value="Plasmid p1"/>
</dbReference>
<keyword evidence="5" id="KW-0045">Antibiotic biosynthesis</keyword>
<dbReference type="InterPro" id="IPR049900">
    <property type="entry name" value="PKS_mFAS_DH"/>
</dbReference>
<dbReference type="SMART" id="SM01294">
    <property type="entry name" value="PKS_PP_betabranch"/>
    <property type="match status" value="1"/>
</dbReference>
<keyword evidence="3" id="KW-0597">Phosphoprotein</keyword>
<dbReference type="InterPro" id="IPR050091">
    <property type="entry name" value="PKS_NRPS_Biosynth_Enz"/>
</dbReference>
<dbReference type="PROSITE" id="PS52019">
    <property type="entry name" value="PKS_MFAS_DH"/>
    <property type="match status" value="2"/>
</dbReference>
<dbReference type="InterPro" id="IPR018201">
    <property type="entry name" value="Ketoacyl_synth_AS"/>
</dbReference>
<feature type="domain" description="PKS/mFAS DH" evidence="12">
    <location>
        <begin position="929"/>
        <end position="1201"/>
    </location>
</feature>
<dbReference type="Pfam" id="PF16197">
    <property type="entry name" value="KAsynt_C_assoc"/>
    <property type="match status" value="1"/>
</dbReference>
<feature type="active site" description="Proton donor; for dehydratase activity" evidence="8">
    <location>
        <position position="1124"/>
    </location>
</feature>
<dbReference type="Pfam" id="PF14765">
    <property type="entry name" value="PS-DH"/>
    <property type="match status" value="2"/>
</dbReference>
<dbReference type="RefSeq" id="WP_249593267.1">
    <property type="nucleotide sequence ID" value="NZ_CP097290.1"/>
</dbReference>
<evidence type="ECO:0000256" key="7">
    <source>
        <dbReference type="ARBA" id="ARBA00023315"/>
    </source>
</evidence>
<gene>
    <name evidence="13" type="ORF">M4V62_43280</name>
</gene>
<dbReference type="Gene3D" id="3.40.366.10">
    <property type="entry name" value="Malonyl-Coenzyme A Acyl Carrier Protein, domain 2"/>
    <property type="match status" value="2"/>
</dbReference>
<dbReference type="InterPro" id="IPR020841">
    <property type="entry name" value="PKS_Beta-ketoAc_synthase_dom"/>
</dbReference>
<dbReference type="Pfam" id="PF08659">
    <property type="entry name" value="KR"/>
    <property type="match status" value="2"/>
</dbReference>
<feature type="region of interest" description="N-terminal hotdog fold" evidence="8">
    <location>
        <begin position="2688"/>
        <end position="2815"/>
    </location>
</feature>
<dbReference type="Gene3D" id="3.10.129.110">
    <property type="entry name" value="Polyketide synthase dehydratase"/>
    <property type="match status" value="2"/>
</dbReference>
<dbReference type="Gene3D" id="3.40.47.10">
    <property type="match status" value="2"/>
</dbReference>
<dbReference type="SUPFAM" id="SSF53901">
    <property type="entry name" value="Thiolase-like"/>
    <property type="match status" value="2"/>
</dbReference>
<dbReference type="SMART" id="SM00822">
    <property type="entry name" value="PKS_KR"/>
    <property type="match status" value="2"/>
</dbReference>
<evidence type="ECO:0000256" key="2">
    <source>
        <dbReference type="ARBA" id="ARBA00022450"/>
    </source>
</evidence>
<reference evidence="13 14" key="1">
    <citation type="submission" date="2022-05" db="EMBL/GenBank/DDBJ databases">
        <authorList>
            <person name="Zhou X."/>
            <person name="Li K."/>
            <person name="Man Y."/>
        </authorList>
    </citation>
    <scope>NUCLEOTIDE SEQUENCE [LARGE SCALE GENOMIC DNA]</scope>
    <source>
        <strain evidence="13 14">MS405</strain>
        <plasmid evidence="13 14">p1</plasmid>
    </source>
</reference>
<feature type="active site" description="Proton acceptor; for dehydratase activity" evidence="8">
    <location>
        <position position="961"/>
    </location>
</feature>
<comment type="pathway">
    <text evidence="1">Antibiotic biosynthesis.</text>
</comment>
<accession>A0ABY4Q8E3</accession>
<dbReference type="InterPro" id="IPR032821">
    <property type="entry name" value="PKS_assoc"/>
</dbReference>
<keyword evidence="2" id="KW-0596">Phosphopantetheine</keyword>
<dbReference type="Gene3D" id="3.30.70.3290">
    <property type="match status" value="2"/>
</dbReference>
<dbReference type="InterPro" id="IPR016039">
    <property type="entry name" value="Thiolase-like"/>
</dbReference>